<dbReference type="PANTHER" id="PTHR43663">
    <property type="entry name" value="CHROMATE TRANSPORT PROTEIN-RELATED"/>
    <property type="match status" value="1"/>
</dbReference>
<comment type="similarity">
    <text evidence="2">Belongs to the chromate ion transporter (CHR) (TC 2.A.51) family.</text>
</comment>
<comment type="caution">
    <text evidence="8">The sequence shown here is derived from an EMBL/GenBank/DDBJ whole genome shotgun (WGS) entry which is preliminary data.</text>
</comment>
<evidence type="ECO:0000256" key="1">
    <source>
        <dbReference type="ARBA" id="ARBA00004651"/>
    </source>
</evidence>
<evidence type="ECO:0000256" key="2">
    <source>
        <dbReference type="ARBA" id="ARBA00005262"/>
    </source>
</evidence>
<name>A0ABU5RYF0_9CYAN</name>
<sequence>MPLLLLTAAAEAASCAPMRLNDLGHLLQVMGTFLGLSLFSLGGGNTLLTEYHHLSVVQYCWLRPSQFADIYALAEAAPGPSSMIVGLLGMGAGWPEGPGWALLSAYGAEIAILLPSTLLMAVACLSWNRLRQSPWRVAFERGLGPITLGILFAVGVKILQTADTNAPGVVVSLLVCVLMLRTRISPLWFMAVAGGLGAFGLINR</sequence>
<evidence type="ECO:0000256" key="6">
    <source>
        <dbReference type="ARBA" id="ARBA00023136"/>
    </source>
</evidence>
<dbReference type="Pfam" id="PF02417">
    <property type="entry name" value="Chromate_transp"/>
    <property type="match status" value="1"/>
</dbReference>
<feature type="transmembrane region" description="Helical" evidence="7">
    <location>
        <begin position="25"/>
        <end position="49"/>
    </location>
</feature>
<keyword evidence="9" id="KW-1185">Reference proteome</keyword>
<reference evidence="8 9" key="1">
    <citation type="submission" date="2023-12" db="EMBL/GenBank/DDBJ databases">
        <title>Baltic Sea Cyanobacteria.</title>
        <authorList>
            <person name="Delbaje E."/>
            <person name="Fewer D.P."/>
            <person name="Shishido T.K."/>
        </authorList>
    </citation>
    <scope>NUCLEOTIDE SEQUENCE [LARGE SCALE GENOMIC DNA]</scope>
    <source>
        <strain evidence="8 9">UHCC 0139</strain>
    </source>
</reference>
<keyword evidence="3" id="KW-1003">Cell membrane</keyword>
<dbReference type="EMBL" id="JAYGHX010000017">
    <property type="protein sequence ID" value="MEA5392784.1"/>
    <property type="molecule type" value="Genomic_DNA"/>
</dbReference>
<dbReference type="InterPro" id="IPR003370">
    <property type="entry name" value="Chromate_transpt"/>
</dbReference>
<feature type="transmembrane region" description="Helical" evidence="7">
    <location>
        <begin position="142"/>
        <end position="159"/>
    </location>
</feature>
<evidence type="ECO:0000256" key="4">
    <source>
        <dbReference type="ARBA" id="ARBA00022692"/>
    </source>
</evidence>
<feature type="transmembrane region" description="Helical" evidence="7">
    <location>
        <begin position="187"/>
        <end position="203"/>
    </location>
</feature>
<accession>A0ABU5RYF0</accession>
<evidence type="ECO:0000256" key="7">
    <source>
        <dbReference type="SAM" id="Phobius"/>
    </source>
</evidence>
<comment type="subcellular location">
    <subcellularLocation>
        <location evidence="1">Cell membrane</location>
        <topology evidence="1">Multi-pass membrane protein</topology>
    </subcellularLocation>
</comment>
<evidence type="ECO:0000313" key="8">
    <source>
        <dbReference type="EMBL" id="MEA5392784.1"/>
    </source>
</evidence>
<protein>
    <submittedName>
        <fullName evidence="8">Chromate transporter</fullName>
    </submittedName>
</protein>
<proteinExistence type="inferred from homology"/>
<dbReference type="InterPro" id="IPR052518">
    <property type="entry name" value="CHR_Transporter"/>
</dbReference>
<feature type="transmembrane region" description="Helical" evidence="7">
    <location>
        <begin position="110"/>
        <end position="130"/>
    </location>
</feature>
<keyword evidence="6 7" id="KW-0472">Membrane</keyword>
<gene>
    <name evidence="8" type="ORF">VB738_16090</name>
</gene>
<feature type="transmembrane region" description="Helical" evidence="7">
    <location>
        <begin position="70"/>
        <end position="90"/>
    </location>
</feature>
<keyword evidence="4 7" id="KW-0812">Transmembrane</keyword>
<dbReference type="PANTHER" id="PTHR43663:SF1">
    <property type="entry name" value="CHROMATE TRANSPORTER"/>
    <property type="match status" value="1"/>
</dbReference>
<dbReference type="RefSeq" id="WP_323306704.1">
    <property type="nucleotide sequence ID" value="NZ_JAYGHX010000017.1"/>
</dbReference>
<organism evidence="8 9">
    <name type="scientific">Cyanobium gracile UHCC 0139</name>
    <dbReference type="NCBI Taxonomy" id="3110308"/>
    <lineage>
        <taxon>Bacteria</taxon>
        <taxon>Bacillati</taxon>
        <taxon>Cyanobacteriota</taxon>
        <taxon>Cyanophyceae</taxon>
        <taxon>Synechococcales</taxon>
        <taxon>Prochlorococcaceae</taxon>
        <taxon>Cyanobium</taxon>
    </lineage>
</organism>
<keyword evidence="5 7" id="KW-1133">Transmembrane helix</keyword>
<evidence type="ECO:0000256" key="3">
    <source>
        <dbReference type="ARBA" id="ARBA00022475"/>
    </source>
</evidence>
<evidence type="ECO:0000313" key="9">
    <source>
        <dbReference type="Proteomes" id="UP001304461"/>
    </source>
</evidence>
<evidence type="ECO:0000256" key="5">
    <source>
        <dbReference type="ARBA" id="ARBA00022989"/>
    </source>
</evidence>
<dbReference type="Proteomes" id="UP001304461">
    <property type="component" value="Unassembled WGS sequence"/>
</dbReference>